<dbReference type="GO" id="GO:0000166">
    <property type="term" value="F:nucleotide binding"/>
    <property type="evidence" value="ECO:0007669"/>
    <property type="project" value="UniProtKB-KW"/>
</dbReference>
<evidence type="ECO:0000313" key="13">
    <source>
        <dbReference type="EMBL" id="CAF3784893.1"/>
    </source>
</evidence>
<comment type="subcellular location">
    <subcellularLocation>
        <location evidence="1">Membrane</location>
        <topology evidence="1">Single-pass type II membrane protein</topology>
    </subcellularLocation>
</comment>
<dbReference type="Pfam" id="PF02434">
    <property type="entry name" value="Fringe"/>
    <property type="match status" value="1"/>
</dbReference>
<dbReference type="GO" id="GO:0016020">
    <property type="term" value="C:membrane"/>
    <property type="evidence" value="ECO:0007669"/>
    <property type="project" value="UniProtKB-SubCell"/>
</dbReference>
<sequence length="252" mass="28522">MIILLTSSRTIARFDAARQTWIAHLSAMKSIDLDQKCLYSSIRCLEYFECCLNISNGKSAKLIIVSDEADPQRGIVTLLELHGKINYLDAQHRQLKMIKHLIKFDRRLIAHIRWVALTDDDTWLNVNQILAVLSMLDWQKPMAVGHILTEQESTKDLLYASGGAGIFLSISAFSIIASRLYTYCPFCKYNDLTVGVCLASSGIERVHVPSFVAFRPAELTFEVLTNVASIHYMTPQDMINATKILNLEQRQI</sequence>
<evidence type="ECO:0000313" key="16">
    <source>
        <dbReference type="Proteomes" id="UP000663865"/>
    </source>
</evidence>
<name>A0A819AT46_9BILA</name>
<dbReference type="EMBL" id="CAJNYV010005844">
    <property type="protein sequence ID" value="CAF3784893.1"/>
    <property type="molecule type" value="Genomic_DNA"/>
</dbReference>
<evidence type="ECO:0000256" key="9">
    <source>
        <dbReference type="ARBA" id="ARBA00022968"/>
    </source>
</evidence>
<comment type="caution">
    <text evidence="13">The sequence shown here is derived from an EMBL/GenBank/DDBJ whole genome shotgun (WGS) entry which is preliminary data.</text>
</comment>
<evidence type="ECO:0000256" key="1">
    <source>
        <dbReference type="ARBA" id="ARBA00004606"/>
    </source>
</evidence>
<evidence type="ECO:0000256" key="2">
    <source>
        <dbReference type="ARBA" id="ARBA00004922"/>
    </source>
</evidence>
<reference evidence="13" key="1">
    <citation type="submission" date="2021-02" db="EMBL/GenBank/DDBJ databases">
        <authorList>
            <person name="Nowell W R."/>
        </authorList>
    </citation>
    <scope>NUCLEOTIDE SEQUENCE</scope>
</reference>
<proteinExistence type="inferred from homology"/>
<dbReference type="EMBL" id="CAJOBQ010002251">
    <property type="protein sequence ID" value="CAF4548653.1"/>
    <property type="molecule type" value="Genomic_DNA"/>
</dbReference>
<keyword evidence="8" id="KW-0547">Nucleotide-binding</keyword>
<dbReference type="Gene3D" id="3.90.550.50">
    <property type="match status" value="1"/>
</dbReference>
<evidence type="ECO:0000256" key="5">
    <source>
        <dbReference type="ARBA" id="ARBA00022676"/>
    </source>
</evidence>
<evidence type="ECO:0000256" key="4">
    <source>
        <dbReference type="ARBA" id="ARBA00012557"/>
    </source>
</evidence>
<keyword evidence="9" id="KW-0735">Signal-anchor</keyword>
<evidence type="ECO:0000313" key="15">
    <source>
        <dbReference type="EMBL" id="CAF4818692.1"/>
    </source>
</evidence>
<dbReference type="EC" id="2.4.1.122" evidence="4"/>
<dbReference type="GO" id="GO:0016263">
    <property type="term" value="F:glycoprotein-N-acetylgalactosamine 3-beta-galactosyltransferase activity"/>
    <property type="evidence" value="ECO:0007669"/>
    <property type="project" value="UniProtKB-EC"/>
</dbReference>
<dbReference type="PANTHER" id="PTHR23033">
    <property type="entry name" value="BETA1,3-GALACTOSYLTRANSFERASE"/>
    <property type="match status" value="1"/>
</dbReference>
<evidence type="ECO:0000256" key="3">
    <source>
        <dbReference type="ARBA" id="ARBA00006462"/>
    </source>
</evidence>
<evidence type="ECO:0000256" key="7">
    <source>
        <dbReference type="ARBA" id="ARBA00022692"/>
    </source>
</evidence>
<dbReference type="AlphaFoldDB" id="A0A819AT46"/>
<evidence type="ECO:0000256" key="8">
    <source>
        <dbReference type="ARBA" id="ARBA00022741"/>
    </source>
</evidence>
<dbReference type="Proteomes" id="UP000663862">
    <property type="component" value="Unassembled WGS sequence"/>
</dbReference>
<accession>A0A819AT46</accession>
<keyword evidence="7" id="KW-0812">Transmembrane</keyword>
<dbReference type="Proteomes" id="UP000663865">
    <property type="component" value="Unassembled WGS sequence"/>
</dbReference>
<dbReference type="EMBL" id="CAJOBS010002493">
    <property type="protein sequence ID" value="CAF4818692.1"/>
    <property type="molecule type" value="Genomic_DNA"/>
</dbReference>
<evidence type="ECO:0000256" key="10">
    <source>
        <dbReference type="ARBA" id="ARBA00022989"/>
    </source>
</evidence>
<protein>
    <recommendedName>
        <fullName evidence="4">N-acetylgalactosaminide beta-1,3-galactosyltransferase</fullName>
        <ecNumber evidence="4">2.4.1.122</ecNumber>
    </recommendedName>
</protein>
<dbReference type="InterPro" id="IPR003378">
    <property type="entry name" value="Fringe-like_glycosylTrfase"/>
</dbReference>
<evidence type="ECO:0000313" key="14">
    <source>
        <dbReference type="EMBL" id="CAF4548653.1"/>
    </source>
</evidence>
<keyword evidence="5" id="KW-0328">Glycosyltransferase</keyword>
<organism evidence="13 16">
    <name type="scientific">Rotaria socialis</name>
    <dbReference type="NCBI Taxonomy" id="392032"/>
    <lineage>
        <taxon>Eukaryota</taxon>
        <taxon>Metazoa</taxon>
        <taxon>Spiralia</taxon>
        <taxon>Gnathifera</taxon>
        <taxon>Rotifera</taxon>
        <taxon>Eurotatoria</taxon>
        <taxon>Bdelloidea</taxon>
        <taxon>Philodinida</taxon>
        <taxon>Philodinidae</taxon>
        <taxon>Rotaria</taxon>
    </lineage>
</organism>
<evidence type="ECO:0000259" key="12">
    <source>
        <dbReference type="Pfam" id="PF02434"/>
    </source>
</evidence>
<dbReference type="InterPro" id="IPR026050">
    <property type="entry name" value="C1GALT1/C1GALT1_chp1"/>
</dbReference>
<gene>
    <name evidence="13" type="ORF">KIK155_LOCUS31550</name>
    <name evidence="15" type="ORF">TOA249_LOCUS24446</name>
    <name evidence="14" type="ORF">TSG867_LOCUS24494</name>
</gene>
<keyword evidence="11" id="KW-0472">Membrane</keyword>
<comment type="pathway">
    <text evidence="2">Protein modification; protein glycosylation.</text>
</comment>
<evidence type="ECO:0000256" key="6">
    <source>
        <dbReference type="ARBA" id="ARBA00022679"/>
    </source>
</evidence>
<keyword evidence="10" id="KW-1133">Transmembrane helix</keyword>
<keyword evidence="6" id="KW-0808">Transferase</keyword>
<comment type="similarity">
    <text evidence="3">Belongs to the glycosyltransferase 31 family. Beta3-Gal-T subfamily.</text>
</comment>
<evidence type="ECO:0000256" key="11">
    <source>
        <dbReference type="ARBA" id="ARBA00023136"/>
    </source>
</evidence>
<dbReference type="Proteomes" id="UP000663838">
    <property type="component" value="Unassembled WGS sequence"/>
</dbReference>
<feature type="domain" description="Fringe-like glycosyltransferase" evidence="12">
    <location>
        <begin position="90"/>
        <end position="244"/>
    </location>
</feature>